<evidence type="ECO:0000256" key="1">
    <source>
        <dbReference type="SAM" id="MobiDB-lite"/>
    </source>
</evidence>
<evidence type="ECO:0008006" key="5">
    <source>
        <dbReference type="Google" id="ProtNLM"/>
    </source>
</evidence>
<accession>A0A1Y5TCP7</accession>
<keyword evidence="2" id="KW-1133">Transmembrane helix</keyword>
<organism evidence="3 4">
    <name type="scientific">Aquimixticola soesokkakensis</name>
    <dbReference type="NCBI Taxonomy" id="1519096"/>
    <lineage>
        <taxon>Bacteria</taxon>
        <taxon>Pseudomonadati</taxon>
        <taxon>Pseudomonadota</taxon>
        <taxon>Alphaproteobacteria</taxon>
        <taxon>Rhodobacterales</taxon>
        <taxon>Paracoccaceae</taxon>
        <taxon>Aquimixticola</taxon>
    </lineage>
</organism>
<keyword evidence="2" id="KW-0812">Transmembrane</keyword>
<dbReference type="RefSeq" id="WP_085837327.1">
    <property type="nucleotide sequence ID" value="NZ_FWFS01000010.1"/>
</dbReference>
<dbReference type="SUPFAM" id="SSF52096">
    <property type="entry name" value="ClpP/crotonase"/>
    <property type="match status" value="1"/>
</dbReference>
<feature type="transmembrane region" description="Helical" evidence="2">
    <location>
        <begin position="16"/>
        <end position="36"/>
    </location>
</feature>
<evidence type="ECO:0000313" key="3">
    <source>
        <dbReference type="EMBL" id="SLN58914.1"/>
    </source>
</evidence>
<dbReference type="OrthoDB" id="5936191at2"/>
<feature type="region of interest" description="Disordered" evidence="1">
    <location>
        <begin position="47"/>
        <end position="85"/>
    </location>
</feature>
<dbReference type="Gene3D" id="3.90.226.10">
    <property type="entry name" value="2-enoyl-CoA Hydratase, Chain A, domain 1"/>
    <property type="match status" value="1"/>
</dbReference>
<dbReference type="Proteomes" id="UP000193862">
    <property type="component" value="Unassembled WGS sequence"/>
</dbReference>
<keyword evidence="2" id="KW-0472">Membrane</keyword>
<protein>
    <recommendedName>
        <fullName evidence="5">Clp protease</fullName>
    </recommendedName>
</protein>
<keyword evidence="4" id="KW-1185">Reference proteome</keyword>
<gene>
    <name evidence="3" type="ORF">AQS8620_02608</name>
</gene>
<proteinExistence type="predicted"/>
<evidence type="ECO:0000256" key="2">
    <source>
        <dbReference type="SAM" id="Phobius"/>
    </source>
</evidence>
<dbReference type="EMBL" id="FWFS01000010">
    <property type="protein sequence ID" value="SLN58914.1"/>
    <property type="molecule type" value="Genomic_DNA"/>
</dbReference>
<name>A0A1Y5TCP7_9RHOB</name>
<reference evidence="3 4" key="1">
    <citation type="submission" date="2017-03" db="EMBL/GenBank/DDBJ databases">
        <authorList>
            <person name="Afonso C.L."/>
            <person name="Miller P.J."/>
            <person name="Scott M.A."/>
            <person name="Spackman E."/>
            <person name="Goraichik I."/>
            <person name="Dimitrov K.M."/>
            <person name="Suarez D.L."/>
            <person name="Swayne D.E."/>
        </authorList>
    </citation>
    <scope>NUCLEOTIDE SEQUENCE [LARGE SCALE GENOMIC DNA]</scope>
    <source>
        <strain evidence="3 4">CECT 8620</strain>
    </source>
</reference>
<dbReference type="AlphaFoldDB" id="A0A1Y5TCP7"/>
<evidence type="ECO:0000313" key="4">
    <source>
        <dbReference type="Proteomes" id="UP000193862"/>
    </source>
</evidence>
<dbReference type="InterPro" id="IPR029045">
    <property type="entry name" value="ClpP/crotonase-like_dom_sf"/>
</dbReference>
<sequence length="260" mass="28220">MAELQETAPKLTAKRVIYGVLWLQVGIGVFLVGGDLSRSLPDLFTRTNAPGFTSPVAPGDQTRRYDPDSAPEFPDTPTRPYPAPDTMPKRLAFEVQEVAGAPALTLTGQIAPGDAARFADWLESNDLPPRVYLNSPGGSVRDALDLGETLRARDITTIVGAGDICFSACPYLFASGTTRIADRDGAVGVHQHYYGENMVLPAFVAVEEIQRGQAQVVDYLDTMGIDLRLMKHSLATPPEEIYVLLPEELIEYRLASEISG</sequence>